<protein>
    <submittedName>
        <fullName evidence="2">Uncharacterized protein</fullName>
    </submittedName>
</protein>
<proteinExistence type="predicted"/>
<dbReference type="EMBL" id="CM000763">
    <property type="protein sequence ID" value="KXG30807.2"/>
    <property type="molecule type" value="Genomic_DNA"/>
</dbReference>
<reference evidence="3" key="2">
    <citation type="journal article" date="2018" name="Plant J.">
        <title>The Sorghum bicolor reference genome: improved assembly, gene annotations, a transcriptome atlas, and signatures of genome organization.</title>
        <authorList>
            <person name="McCormick R.F."/>
            <person name="Truong S.K."/>
            <person name="Sreedasyam A."/>
            <person name="Jenkins J."/>
            <person name="Shu S."/>
            <person name="Sims D."/>
            <person name="Kennedy M."/>
            <person name="Amirebrahimi M."/>
            <person name="Weers B.D."/>
            <person name="McKinley B."/>
            <person name="Mattison A."/>
            <person name="Morishige D.T."/>
            <person name="Grimwood J."/>
            <person name="Schmutz J."/>
            <person name="Mullet J.E."/>
        </authorList>
    </citation>
    <scope>NUCLEOTIDE SEQUENCE [LARGE SCALE GENOMIC DNA]</scope>
    <source>
        <strain evidence="3">cv. BTx623</strain>
    </source>
</reference>
<organism evidence="2 3">
    <name type="scientific">Sorghum bicolor</name>
    <name type="common">Sorghum</name>
    <name type="synonym">Sorghum vulgare</name>
    <dbReference type="NCBI Taxonomy" id="4558"/>
    <lineage>
        <taxon>Eukaryota</taxon>
        <taxon>Viridiplantae</taxon>
        <taxon>Streptophyta</taxon>
        <taxon>Embryophyta</taxon>
        <taxon>Tracheophyta</taxon>
        <taxon>Spermatophyta</taxon>
        <taxon>Magnoliopsida</taxon>
        <taxon>Liliopsida</taxon>
        <taxon>Poales</taxon>
        <taxon>Poaceae</taxon>
        <taxon>PACMAD clade</taxon>
        <taxon>Panicoideae</taxon>
        <taxon>Andropogonodae</taxon>
        <taxon>Andropogoneae</taxon>
        <taxon>Sorghinae</taxon>
        <taxon>Sorghum</taxon>
    </lineage>
</organism>
<name>A0A194YRI8_SORBI</name>
<sequence>MRKGKGLPHPAPASEVPIAKKQKTGDAPTSTAERPRSGVAVAATTHTAVQTLASASLPAPRSMLPLLQDADANSQTPQQPLFALKIGLEEQLPST</sequence>
<evidence type="ECO:0000313" key="3">
    <source>
        <dbReference type="Proteomes" id="UP000000768"/>
    </source>
</evidence>
<accession>A0A194YRI8</accession>
<keyword evidence="3" id="KW-1185">Reference proteome</keyword>
<evidence type="ECO:0000256" key="1">
    <source>
        <dbReference type="SAM" id="MobiDB-lite"/>
    </source>
</evidence>
<feature type="region of interest" description="Disordered" evidence="1">
    <location>
        <begin position="1"/>
        <end position="40"/>
    </location>
</feature>
<dbReference type="InParanoid" id="A0A194YRI8"/>
<dbReference type="Gramene" id="KXG30807">
    <property type="protein sequence ID" value="KXG30807"/>
    <property type="gene ID" value="SORBI_3004G239901"/>
</dbReference>
<dbReference type="Proteomes" id="UP000000768">
    <property type="component" value="Chromosome 4"/>
</dbReference>
<gene>
    <name evidence="2" type="ORF">SORBI_3004G239901</name>
</gene>
<evidence type="ECO:0000313" key="2">
    <source>
        <dbReference type="EMBL" id="KXG30807.2"/>
    </source>
</evidence>
<reference evidence="2 3" key="1">
    <citation type="journal article" date="2009" name="Nature">
        <title>The Sorghum bicolor genome and the diversification of grasses.</title>
        <authorList>
            <person name="Paterson A.H."/>
            <person name="Bowers J.E."/>
            <person name="Bruggmann R."/>
            <person name="Dubchak I."/>
            <person name="Grimwood J."/>
            <person name="Gundlach H."/>
            <person name="Haberer G."/>
            <person name="Hellsten U."/>
            <person name="Mitros T."/>
            <person name="Poliakov A."/>
            <person name="Schmutz J."/>
            <person name="Spannagl M."/>
            <person name="Tang H."/>
            <person name="Wang X."/>
            <person name="Wicker T."/>
            <person name="Bharti A.K."/>
            <person name="Chapman J."/>
            <person name="Feltus F.A."/>
            <person name="Gowik U."/>
            <person name="Grigoriev I.V."/>
            <person name="Lyons E."/>
            <person name="Maher C.A."/>
            <person name="Martis M."/>
            <person name="Narechania A."/>
            <person name="Otillar R.P."/>
            <person name="Penning B.W."/>
            <person name="Salamov A.A."/>
            <person name="Wang Y."/>
            <person name="Zhang L."/>
            <person name="Carpita N.C."/>
            <person name="Freeling M."/>
            <person name="Gingle A.R."/>
            <person name="Hash C.T."/>
            <person name="Keller B."/>
            <person name="Klein P."/>
            <person name="Kresovich S."/>
            <person name="McCann M.C."/>
            <person name="Ming R."/>
            <person name="Peterson D.G."/>
            <person name="Mehboob-ur-Rahman"/>
            <person name="Ware D."/>
            <person name="Westhoff P."/>
            <person name="Mayer K.F."/>
            <person name="Messing J."/>
            <person name="Rokhsar D.S."/>
        </authorList>
    </citation>
    <scope>NUCLEOTIDE SEQUENCE [LARGE SCALE GENOMIC DNA]</scope>
    <source>
        <strain evidence="3">cv. BTx623</strain>
    </source>
</reference>
<dbReference type="AlphaFoldDB" id="A0A194YRI8"/>